<organism evidence="1 2">
    <name type="scientific">Hyphococcus lacteus</name>
    <dbReference type="NCBI Taxonomy" id="3143536"/>
    <lineage>
        <taxon>Bacteria</taxon>
        <taxon>Pseudomonadati</taxon>
        <taxon>Pseudomonadota</taxon>
        <taxon>Alphaproteobacteria</taxon>
        <taxon>Parvularculales</taxon>
        <taxon>Parvularculaceae</taxon>
        <taxon>Hyphococcus</taxon>
    </lineage>
</organism>
<reference evidence="1 2" key="1">
    <citation type="submission" date="2024-05" db="EMBL/GenBank/DDBJ databases">
        <title>Three bacterial strains, DH-69, EH-24, and ECK-19 isolated from coastal sediments.</title>
        <authorList>
            <person name="Ye Y.-Q."/>
            <person name="Du Z.-J."/>
        </authorList>
    </citation>
    <scope>NUCLEOTIDE SEQUENCE [LARGE SCALE GENOMIC DNA]</scope>
    <source>
        <strain evidence="1 2">ECK-19</strain>
    </source>
</reference>
<dbReference type="EMBL" id="JBEHZE010000001">
    <property type="protein sequence ID" value="MEX6633092.1"/>
    <property type="molecule type" value="Genomic_DNA"/>
</dbReference>
<dbReference type="InterPro" id="IPR021270">
    <property type="entry name" value="DUF2849"/>
</dbReference>
<accession>A0ABV3Z6Y9</accession>
<name>A0ABV3Z6Y9_9PROT</name>
<dbReference type="Pfam" id="PF11011">
    <property type="entry name" value="DUF2849"/>
    <property type="match status" value="1"/>
</dbReference>
<keyword evidence="2" id="KW-1185">Reference proteome</keyword>
<sequence length="93" mass="9938">MKIITGNRLSDGLVVFLGSDGQWTPALERAANFADDAAKTAFADAQLRVEEIADLYLIDVDDAGALTGRETLRESIRKAGPTVRLDLGYQAGA</sequence>
<dbReference type="Proteomes" id="UP001560685">
    <property type="component" value="Unassembled WGS sequence"/>
</dbReference>
<proteinExistence type="predicted"/>
<evidence type="ECO:0000313" key="2">
    <source>
        <dbReference type="Proteomes" id="UP001560685"/>
    </source>
</evidence>
<comment type="caution">
    <text evidence="1">The sequence shown here is derived from an EMBL/GenBank/DDBJ whole genome shotgun (WGS) entry which is preliminary data.</text>
</comment>
<gene>
    <name evidence="1" type="ORF">ABFZ84_05970</name>
</gene>
<evidence type="ECO:0000313" key="1">
    <source>
        <dbReference type="EMBL" id="MEX6633092.1"/>
    </source>
</evidence>
<dbReference type="RefSeq" id="WP_369313036.1">
    <property type="nucleotide sequence ID" value="NZ_JBEHZE010000001.1"/>
</dbReference>
<protein>
    <submittedName>
        <fullName evidence="1">DUF2849 domain-containing protein</fullName>
    </submittedName>
</protein>